<dbReference type="Proteomes" id="UP000837857">
    <property type="component" value="Chromosome 5"/>
</dbReference>
<evidence type="ECO:0000313" key="2">
    <source>
        <dbReference type="EMBL" id="CAH2068882.1"/>
    </source>
</evidence>
<evidence type="ECO:0000313" key="3">
    <source>
        <dbReference type="Proteomes" id="UP000837857"/>
    </source>
</evidence>
<feature type="region of interest" description="Disordered" evidence="1">
    <location>
        <begin position="92"/>
        <end position="134"/>
    </location>
</feature>
<proteinExistence type="predicted"/>
<feature type="non-terminal residue" evidence="2">
    <location>
        <position position="1"/>
    </location>
</feature>
<organism evidence="2 3">
    <name type="scientific">Iphiclides podalirius</name>
    <name type="common">scarce swallowtail</name>
    <dbReference type="NCBI Taxonomy" id="110791"/>
    <lineage>
        <taxon>Eukaryota</taxon>
        <taxon>Metazoa</taxon>
        <taxon>Ecdysozoa</taxon>
        <taxon>Arthropoda</taxon>
        <taxon>Hexapoda</taxon>
        <taxon>Insecta</taxon>
        <taxon>Pterygota</taxon>
        <taxon>Neoptera</taxon>
        <taxon>Endopterygota</taxon>
        <taxon>Lepidoptera</taxon>
        <taxon>Glossata</taxon>
        <taxon>Ditrysia</taxon>
        <taxon>Papilionoidea</taxon>
        <taxon>Papilionidae</taxon>
        <taxon>Papilioninae</taxon>
        <taxon>Iphiclides</taxon>
    </lineage>
</organism>
<name>A0ABN8J4J2_9NEOP</name>
<reference evidence="2" key="1">
    <citation type="submission" date="2022-03" db="EMBL/GenBank/DDBJ databases">
        <authorList>
            <person name="Martin H S."/>
        </authorList>
    </citation>
    <scope>NUCLEOTIDE SEQUENCE</scope>
</reference>
<dbReference type="EMBL" id="OW152817">
    <property type="protein sequence ID" value="CAH2068882.1"/>
    <property type="molecule type" value="Genomic_DNA"/>
</dbReference>
<gene>
    <name evidence="2" type="ORF">IPOD504_LOCUS14595</name>
</gene>
<evidence type="ECO:0000256" key="1">
    <source>
        <dbReference type="SAM" id="MobiDB-lite"/>
    </source>
</evidence>
<sequence>MPRQREGGGGGGVKRGGRAEASRQKRRKFGDDTPLICYSNMTFLDSGRILSSLQRYARGIVLNRFALCVVKPPNERGWDEINPLISRCSVGESTTGPVHRAPAGPNARDRSGWLPVQRPLRPPEQTLRTRTSRR</sequence>
<keyword evidence="3" id="KW-1185">Reference proteome</keyword>
<accession>A0ABN8J4J2</accession>
<feature type="region of interest" description="Disordered" evidence="1">
    <location>
        <begin position="1"/>
        <end position="32"/>
    </location>
</feature>
<protein>
    <submittedName>
        <fullName evidence="2">Uncharacterized protein</fullName>
    </submittedName>
</protein>